<dbReference type="InterPro" id="IPR036259">
    <property type="entry name" value="MFS_trans_sf"/>
</dbReference>
<feature type="transmembrane region" description="Helical" evidence="8">
    <location>
        <begin position="275"/>
        <end position="296"/>
    </location>
</feature>
<evidence type="ECO:0000256" key="4">
    <source>
        <dbReference type="ARBA" id="ARBA00022475"/>
    </source>
</evidence>
<dbReference type="GO" id="GO:0022857">
    <property type="term" value="F:transmembrane transporter activity"/>
    <property type="evidence" value="ECO:0007669"/>
    <property type="project" value="InterPro"/>
</dbReference>
<dbReference type="PANTHER" id="PTHR42718">
    <property type="entry name" value="MAJOR FACILITATOR SUPERFAMILY MULTIDRUG TRANSPORTER MFSC"/>
    <property type="match status" value="1"/>
</dbReference>
<feature type="transmembrane region" description="Helical" evidence="8">
    <location>
        <begin position="308"/>
        <end position="326"/>
    </location>
</feature>
<sequence length="522" mass="57182">MANVSAVAPERIPLRTWIGVLASMLGAFMAVLDIQITNASLQEIQASLGATLEEGSWISTAYLVAEIVVIPLTGWLSRVFSLRLYLLVNTVLFIFFSICCAWAWDLNSMILFRALQGFTGGVLIPSSLTVVLTTLPPAKQSIGLAAFAITAVFAPSIGPTLGGWLTENYSWEYSFYINVFPGALMLAGVWYGIKQVQPQIQLLKQGDWWGIISMAIGLGSLQVVLEEGSRKDWFGSPLIVRLSIIAAIFLTLFFLIELTRKQPFINLRLLRYRNFALASIVNVSLGIGLYGSIYILPLYLAQIQQYNALQIGEVLIWAGIPQLFIIPFIPKLMQRIDVRFMVALGVTLFAISAFMNAGLTNQTGLDQLRWSQLVRAMGQPLIMVPLTSIATAGLNPKDAGSASGLFNMMRNMGGSLGIAILATLLTNREQFHSNRLGDAVSLYNPETQQRIDQMTQYFISRGADLSTAQNQAIASISNVVRREAFVMAFNDCFYFIGLALLVSGIAILFIKKVKATGGAVAH</sequence>
<reference evidence="11" key="1">
    <citation type="journal article" date="2018" name="Genome Announc.">
        <title>Draft Genome Sequence of the Nitrogen-Fixing and Hormogonia-Inducing Cyanobacterium Nostoc cycadae Strain WK-1, Isolated from the Coralloid Roots of Cycas revoluta.</title>
        <authorList>
            <person name="Kanesaki Y."/>
            <person name="Hirose M."/>
            <person name="Hirose Y."/>
            <person name="Fujisawa T."/>
            <person name="Nakamura Y."/>
            <person name="Watanabe S."/>
            <person name="Matsunaga S."/>
            <person name="Uchida H."/>
            <person name="Murakami A."/>
        </authorList>
    </citation>
    <scope>NUCLEOTIDE SEQUENCE [LARGE SCALE GENOMIC DNA]</scope>
    <source>
        <strain evidence="11">WK-1</strain>
    </source>
</reference>
<dbReference type="PROSITE" id="PS50850">
    <property type="entry name" value="MFS"/>
    <property type="match status" value="1"/>
</dbReference>
<feature type="domain" description="Major facilitator superfamily (MFS) profile" evidence="9">
    <location>
        <begin position="19"/>
        <end position="515"/>
    </location>
</feature>
<comment type="caution">
    <text evidence="10">The sequence shown here is derived from an EMBL/GenBank/DDBJ whole genome shotgun (WGS) entry which is preliminary data.</text>
</comment>
<evidence type="ECO:0000256" key="7">
    <source>
        <dbReference type="ARBA" id="ARBA00023136"/>
    </source>
</evidence>
<dbReference type="EMBL" id="BDGE01000096">
    <property type="protein sequence ID" value="GBE95053.1"/>
    <property type="molecule type" value="Genomic_DNA"/>
</dbReference>
<dbReference type="SUPFAM" id="SSF103473">
    <property type="entry name" value="MFS general substrate transporter"/>
    <property type="match status" value="1"/>
</dbReference>
<evidence type="ECO:0000256" key="2">
    <source>
        <dbReference type="ARBA" id="ARBA00008537"/>
    </source>
</evidence>
<organism evidence="10 11">
    <name type="scientific">Nostoc cycadae WK-1</name>
    <dbReference type="NCBI Taxonomy" id="1861711"/>
    <lineage>
        <taxon>Bacteria</taxon>
        <taxon>Bacillati</taxon>
        <taxon>Cyanobacteriota</taxon>
        <taxon>Cyanophyceae</taxon>
        <taxon>Nostocales</taxon>
        <taxon>Nostocaceae</taxon>
        <taxon>Nostoc</taxon>
    </lineage>
</organism>
<evidence type="ECO:0000256" key="8">
    <source>
        <dbReference type="SAM" id="Phobius"/>
    </source>
</evidence>
<dbReference type="PANTHER" id="PTHR42718:SF9">
    <property type="entry name" value="MAJOR FACILITATOR SUPERFAMILY MULTIDRUG TRANSPORTER MFSC"/>
    <property type="match status" value="1"/>
</dbReference>
<dbReference type="Gene3D" id="1.20.1720.10">
    <property type="entry name" value="Multidrug resistance protein D"/>
    <property type="match status" value="1"/>
</dbReference>
<accession>A0A2H6LPA5</accession>
<keyword evidence="3" id="KW-0813">Transport</keyword>
<dbReference type="NCBIfam" id="TIGR00711">
    <property type="entry name" value="efflux_EmrB"/>
    <property type="match status" value="1"/>
</dbReference>
<dbReference type="GO" id="GO:0005886">
    <property type="term" value="C:plasma membrane"/>
    <property type="evidence" value="ECO:0007669"/>
    <property type="project" value="UniProtKB-SubCell"/>
</dbReference>
<evidence type="ECO:0000313" key="10">
    <source>
        <dbReference type="EMBL" id="GBE95053.1"/>
    </source>
</evidence>
<dbReference type="Pfam" id="PF07690">
    <property type="entry name" value="MFS_1"/>
    <property type="match status" value="1"/>
</dbReference>
<feature type="transmembrane region" description="Helical" evidence="8">
    <location>
        <begin position="173"/>
        <end position="193"/>
    </location>
</feature>
<feature type="transmembrane region" description="Helical" evidence="8">
    <location>
        <begin position="338"/>
        <end position="357"/>
    </location>
</feature>
<feature type="transmembrane region" description="Helical" evidence="8">
    <location>
        <begin position="12"/>
        <end position="36"/>
    </location>
</feature>
<dbReference type="Proteomes" id="UP000236527">
    <property type="component" value="Unassembled WGS sequence"/>
</dbReference>
<dbReference type="RefSeq" id="WP_103126589.1">
    <property type="nucleotide sequence ID" value="NZ_DF978442.1"/>
</dbReference>
<keyword evidence="5 8" id="KW-0812">Transmembrane</keyword>
<evidence type="ECO:0000256" key="3">
    <source>
        <dbReference type="ARBA" id="ARBA00022448"/>
    </source>
</evidence>
<protein>
    <submittedName>
        <fullName evidence="10">EmrB/QacA subfamily drug resistance transporter</fullName>
    </submittedName>
</protein>
<gene>
    <name evidence="10" type="ORF">NCWK1_4835</name>
</gene>
<evidence type="ECO:0000256" key="6">
    <source>
        <dbReference type="ARBA" id="ARBA00022989"/>
    </source>
</evidence>
<dbReference type="InterPro" id="IPR020846">
    <property type="entry name" value="MFS_dom"/>
</dbReference>
<dbReference type="InterPro" id="IPR004638">
    <property type="entry name" value="EmrB-like"/>
</dbReference>
<evidence type="ECO:0000259" key="9">
    <source>
        <dbReference type="PROSITE" id="PS50850"/>
    </source>
</evidence>
<keyword evidence="11" id="KW-1185">Reference proteome</keyword>
<comment type="subcellular location">
    <subcellularLocation>
        <location evidence="1">Cell membrane</location>
        <topology evidence="1">Multi-pass membrane protein</topology>
    </subcellularLocation>
</comment>
<keyword evidence="7 8" id="KW-0472">Membrane</keyword>
<evidence type="ECO:0000256" key="5">
    <source>
        <dbReference type="ARBA" id="ARBA00022692"/>
    </source>
</evidence>
<feature type="transmembrane region" description="Helical" evidence="8">
    <location>
        <begin position="84"/>
        <end position="104"/>
    </location>
</feature>
<name>A0A2H6LPA5_9NOSO</name>
<keyword evidence="4" id="KW-1003">Cell membrane</keyword>
<feature type="transmembrane region" description="Helical" evidence="8">
    <location>
        <begin position="110"/>
        <end position="135"/>
    </location>
</feature>
<dbReference type="Gene3D" id="1.20.1250.20">
    <property type="entry name" value="MFS general substrate transporter like domains"/>
    <property type="match status" value="1"/>
</dbReference>
<evidence type="ECO:0000313" key="11">
    <source>
        <dbReference type="Proteomes" id="UP000236527"/>
    </source>
</evidence>
<keyword evidence="6 8" id="KW-1133">Transmembrane helix</keyword>
<feature type="transmembrane region" description="Helical" evidence="8">
    <location>
        <begin position="493"/>
        <end position="510"/>
    </location>
</feature>
<comment type="similarity">
    <text evidence="2">Belongs to the major facilitator superfamily. EmrB family.</text>
</comment>
<feature type="transmembrane region" description="Helical" evidence="8">
    <location>
        <begin position="56"/>
        <end position="77"/>
    </location>
</feature>
<feature type="transmembrane region" description="Helical" evidence="8">
    <location>
        <begin position="408"/>
        <end position="426"/>
    </location>
</feature>
<proteinExistence type="inferred from homology"/>
<feature type="transmembrane region" description="Helical" evidence="8">
    <location>
        <begin position="237"/>
        <end position="255"/>
    </location>
</feature>
<feature type="transmembrane region" description="Helical" evidence="8">
    <location>
        <begin position="142"/>
        <end position="161"/>
    </location>
</feature>
<dbReference type="InterPro" id="IPR011701">
    <property type="entry name" value="MFS"/>
</dbReference>
<evidence type="ECO:0000256" key="1">
    <source>
        <dbReference type="ARBA" id="ARBA00004651"/>
    </source>
</evidence>
<dbReference type="CDD" id="cd17503">
    <property type="entry name" value="MFS_LmrB_MDR_like"/>
    <property type="match status" value="1"/>
</dbReference>
<dbReference type="AlphaFoldDB" id="A0A2H6LPA5"/>
<feature type="transmembrane region" description="Helical" evidence="8">
    <location>
        <begin position="205"/>
        <end position="225"/>
    </location>
</feature>